<dbReference type="EMBL" id="JAUJYN010000015">
    <property type="protein sequence ID" value="KAK1258533.1"/>
    <property type="molecule type" value="Genomic_DNA"/>
</dbReference>
<evidence type="ECO:0000259" key="6">
    <source>
        <dbReference type="PROSITE" id="PS51746"/>
    </source>
</evidence>
<sequence>MASNVRHGAHIDTLNHDHAWVQIRAIFQDGVTKSLRKHALSSRQLLVVKKDVQDSKGDRYLKPMIIPDPEVTFVPRMREDECLILASDGLWDVMSNEEACDVARKCILHWHKRNGVTPSVERGIGADPAAQAAADYLSKYAIQKGSKDNITVIVSPKIGDLLTGAIDNVTSHEVSSAAICLSNTLPSFEIYFVLQSKDA</sequence>
<keyword evidence="3" id="KW-0904">Protein phosphatase</keyword>
<evidence type="ECO:0000313" key="8">
    <source>
        <dbReference type="Proteomes" id="UP001179952"/>
    </source>
</evidence>
<comment type="caution">
    <text evidence="7">The sequence shown here is derived from an EMBL/GenBank/DDBJ whole genome shotgun (WGS) entry which is preliminary data.</text>
</comment>
<organism evidence="7 8">
    <name type="scientific">Acorus gramineus</name>
    <name type="common">Dwarf sweet flag</name>
    <dbReference type="NCBI Taxonomy" id="55184"/>
    <lineage>
        <taxon>Eukaryota</taxon>
        <taxon>Viridiplantae</taxon>
        <taxon>Streptophyta</taxon>
        <taxon>Embryophyta</taxon>
        <taxon>Tracheophyta</taxon>
        <taxon>Spermatophyta</taxon>
        <taxon>Magnoliopsida</taxon>
        <taxon>Liliopsida</taxon>
        <taxon>Acoraceae</taxon>
        <taxon>Acorus</taxon>
    </lineage>
</organism>
<dbReference type="SUPFAM" id="SSF81606">
    <property type="entry name" value="PP2C-like"/>
    <property type="match status" value="1"/>
</dbReference>
<reference evidence="7" key="2">
    <citation type="submission" date="2023-06" db="EMBL/GenBank/DDBJ databases">
        <authorList>
            <person name="Ma L."/>
            <person name="Liu K.-W."/>
            <person name="Li Z."/>
            <person name="Hsiao Y.-Y."/>
            <person name="Qi Y."/>
            <person name="Fu T."/>
            <person name="Tang G."/>
            <person name="Zhang D."/>
            <person name="Sun W.-H."/>
            <person name="Liu D.-K."/>
            <person name="Li Y."/>
            <person name="Chen G.-Z."/>
            <person name="Liu X.-D."/>
            <person name="Liao X.-Y."/>
            <person name="Jiang Y.-T."/>
            <person name="Yu X."/>
            <person name="Hao Y."/>
            <person name="Huang J."/>
            <person name="Zhao X.-W."/>
            <person name="Ke S."/>
            <person name="Chen Y.-Y."/>
            <person name="Wu W.-L."/>
            <person name="Hsu J.-L."/>
            <person name="Lin Y.-F."/>
            <person name="Huang M.-D."/>
            <person name="Li C.-Y."/>
            <person name="Huang L."/>
            <person name="Wang Z.-W."/>
            <person name="Zhao X."/>
            <person name="Zhong W.-Y."/>
            <person name="Peng D.-H."/>
            <person name="Ahmad S."/>
            <person name="Lan S."/>
            <person name="Zhang J.-S."/>
            <person name="Tsai W.-C."/>
            <person name="Van De Peer Y."/>
            <person name="Liu Z.-J."/>
        </authorList>
    </citation>
    <scope>NUCLEOTIDE SEQUENCE</scope>
    <source>
        <strain evidence="7">SCP</strain>
        <tissue evidence="7">Leaves</tissue>
    </source>
</reference>
<dbReference type="InterPro" id="IPR036457">
    <property type="entry name" value="PPM-type-like_dom_sf"/>
</dbReference>
<dbReference type="AlphaFoldDB" id="A0AAV9A2Z9"/>
<evidence type="ECO:0000256" key="1">
    <source>
        <dbReference type="ARBA" id="ARBA00013081"/>
    </source>
</evidence>
<dbReference type="InterPro" id="IPR001932">
    <property type="entry name" value="PPM-type_phosphatase-like_dom"/>
</dbReference>
<dbReference type="Gene3D" id="3.60.40.10">
    <property type="entry name" value="PPM-type phosphatase domain"/>
    <property type="match status" value="1"/>
</dbReference>
<proteinExistence type="predicted"/>
<evidence type="ECO:0000256" key="4">
    <source>
        <dbReference type="ARBA" id="ARBA00047761"/>
    </source>
</evidence>
<dbReference type="PROSITE" id="PS51746">
    <property type="entry name" value="PPM_2"/>
    <property type="match status" value="1"/>
</dbReference>
<evidence type="ECO:0000256" key="3">
    <source>
        <dbReference type="ARBA" id="ARBA00022912"/>
    </source>
</evidence>
<evidence type="ECO:0000313" key="7">
    <source>
        <dbReference type="EMBL" id="KAK1258533.1"/>
    </source>
</evidence>
<gene>
    <name evidence="7" type="ORF">QJS04_geneDACA024334</name>
</gene>
<dbReference type="PANTHER" id="PTHR47992">
    <property type="entry name" value="PROTEIN PHOSPHATASE"/>
    <property type="match status" value="1"/>
</dbReference>
<keyword evidence="2" id="KW-0378">Hydrolase</keyword>
<comment type="catalytic activity">
    <reaction evidence="5">
        <text>O-phospho-L-threonyl-[protein] + H2O = L-threonyl-[protein] + phosphate</text>
        <dbReference type="Rhea" id="RHEA:47004"/>
        <dbReference type="Rhea" id="RHEA-COMP:11060"/>
        <dbReference type="Rhea" id="RHEA-COMP:11605"/>
        <dbReference type="ChEBI" id="CHEBI:15377"/>
        <dbReference type="ChEBI" id="CHEBI:30013"/>
        <dbReference type="ChEBI" id="CHEBI:43474"/>
        <dbReference type="ChEBI" id="CHEBI:61977"/>
        <dbReference type="EC" id="3.1.3.16"/>
    </reaction>
</comment>
<dbReference type="CDD" id="cd00143">
    <property type="entry name" value="PP2Cc"/>
    <property type="match status" value="1"/>
</dbReference>
<dbReference type="EC" id="3.1.3.16" evidence="1"/>
<keyword evidence="8" id="KW-1185">Reference proteome</keyword>
<dbReference type="InterPro" id="IPR015655">
    <property type="entry name" value="PP2C"/>
</dbReference>
<dbReference type="GO" id="GO:0004722">
    <property type="term" value="F:protein serine/threonine phosphatase activity"/>
    <property type="evidence" value="ECO:0007669"/>
    <property type="project" value="UniProtKB-EC"/>
</dbReference>
<name>A0AAV9A2Z9_ACOGR</name>
<dbReference type="Proteomes" id="UP001179952">
    <property type="component" value="Unassembled WGS sequence"/>
</dbReference>
<reference evidence="7" key="1">
    <citation type="journal article" date="2023" name="Nat. Commun.">
        <title>Diploid and tetraploid genomes of Acorus and the evolution of monocots.</title>
        <authorList>
            <person name="Ma L."/>
            <person name="Liu K.W."/>
            <person name="Li Z."/>
            <person name="Hsiao Y.Y."/>
            <person name="Qi Y."/>
            <person name="Fu T."/>
            <person name="Tang G.D."/>
            <person name="Zhang D."/>
            <person name="Sun W.H."/>
            <person name="Liu D.K."/>
            <person name="Li Y."/>
            <person name="Chen G.Z."/>
            <person name="Liu X.D."/>
            <person name="Liao X.Y."/>
            <person name="Jiang Y.T."/>
            <person name="Yu X."/>
            <person name="Hao Y."/>
            <person name="Huang J."/>
            <person name="Zhao X.W."/>
            <person name="Ke S."/>
            <person name="Chen Y.Y."/>
            <person name="Wu W.L."/>
            <person name="Hsu J.L."/>
            <person name="Lin Y.F."/>
            <person name="Huang M.D."/>
            <person name="Li C.Y."/>
            <person name="Huang L."/>
            <person name="Wang Z.W."/>
            <person name="Zhao X."/>
            <person name="Zhong W.Y."/>
            <person name="Peng D.H."/>
            <person name="Ahmad S."/>
            <person name="Lan S."/>
            <person name="Zhang J.S."/>
            <person name="Tsai W.C."/>
            <person name="Van de Peer Y."/>
            <person name="Liu Z.J."/>
        </authorList>
    </citation>
    <scope>NUCLEOTIDE SEQUENCE</scope>
    <source>
        <strain evidence="7">SCP</strain>
    </source>
</reference>
<protein>
    <recommendedName>
        <fullName evidence="1">protein-serine/threonine phosphatase</fullName>
        <ecNumber evidence="1">3.1.3.16</ecNumber>
    </recommendedName>
</protein>
<dbReference type="Pfam" id="PF00481">
    <property type="entry name" value="PP2C"/>
    <property type="match status" value="1"/>
</dbReference>
<evidence type="ECO:0000256" key="2">
    <source>
        <dbReference type="ARBA" id="ARBA00022801"/>
    </source>
</evidence>
<feature type="domain" description="PPM-type phosphatase" evidence="6">
    <location>
        <begin position="1"/>
        <end position="157"/>
    </location>
</feature>
<dbReference type="SMART" id="SM00332">
    <property type="entry name" value="PP2Cc"/>
    <property type="match status" value="1"/>
</dbReference>
<accession>A0AAV9A2Z9</accession>
<evidence type="ECO:0000256" key="5">
    <source>
        <dbReference type="ARBA" id="ARBA00048336"/>
    </source>
</evidence>
<comment type="catalytic activity">
    <reaction evidence="4">
        <text>O-phospho-L-seryl-[protein] + H2O = L-seryl-[protein] + phosphate</text>
        <dbReference type="Rhea" id="RHEA:20629"/>
        <dbReference type="Rhea" id="RHEA-COMP:9863"/>
        <dbReference type="Rhea" id="RHEA-COMP:11604"/>
        <dbReference type="ChEBI" id="CHEBI:15377"/>
        <dbReference type="ChEBI" id="CHEBI:29999"/>
        <dbReference type="ChEBI" id="CHEBI:43474"/>
        <dbReference type="ChEBI" id="CHEBI:83421"/>
        <dbReference type="EC" id="3.1.3.16"/>
    </reaction>
</comment>